<gene>
    <name evidence="3" type="ORF">SAMN05444320_10417</name>
</gene>
<protein>
    <submittedName>
        <fullName evidence="3">Lactoylglutathione lyase/glyoxylase I family protein</fullName>
    </submittedName>
</protein>
<reference evidence="3 4" key="1">
    <citation type="submission" date="2016-11" db="EMBL/GenBank/DDBJ databases">
        <authorList>
            <person name="Jaros S."/>
            <person name="Januszkiewicz K."/>
            <person name="Wedrychowicz H."/>
        </authorList>
    </citation>
    <scope>NUCLEOTIDE SEQUENCE [LARGE SCALE GENOMIC DNA]</scope>
    <source>
        <strain evidence="3 4">DSM 44523</strain>
    </source>
</reference>
<accession>A0A1M5CGV5</accession>
<dbReference type="Gene3D" id="3.10.180.10">
    <property type="entry name" value="2,3-Dihydroxybiphenyl 1,2-Dioxygenase, domain 1"/>
    <property type="match status" value="1"/>
</dbReference>
<dbReference type="PANTHER" id="PTHR43048:SF3">
    <property type="entry name" value="METHYLMALONYL-COA EPIMERASE, MITOCHONDRIAL"/>
    <property type="match status" value="1"/>
</dbReference>
<dbReference type="Proteomes" id="UP000184501">
    <property type="component" value="Unassembled WGS sequence"/>
</dbReference>
<organism evidence="3 4">
    <name type="scientific">Streptoalloteichus hindustanus</name>
    <dbReference type="NCBI Taxonomy" id="2017"/>
    <lineage>
        <taxon>Bacteria</taxon>
        <taxon>Bacillati</taxon>
        <taxon>Actinomycetota</taxon>
        <taxon>Actinomycetes</taxon>
        <taxon>Pseudonocardiales</taxon>
        <taxon>Pseudonocardiaceae</taxon>
        <taxon>Streptoalloteichus</taxon>
    </lineage>
</organism>
<evidence type="ECO:0000259" key="2">
    <source>
        <dbReference type="PROSITE" id="PS51819"/>
    </source>
</evidence>
<keyword evidence="1" id="KW-0479">Metal-binding</keyword>
<dbReference type="Pfam" id="PF00903">
    <property type="entry name" value="Glyoxalase"/>
    <property type="match status" value="1"/>
</dbReference>
<keyword evidence="3" id="KW-0456">Lyase</keyword>
<feature type="domain" description="VOC" evidence="2">
    <location>
        <begin position="2"/>
        <end position="129"/>
    </location>
</feature>
<evidence type="ECO:0000313" key="3">
    <source>
        <dbReference type="EMBL" id="SHF53837.1"/>
    </source>
</evidence>
<dbReference type="GO" id="GO:0016829">
    <property type="term" value="F:lyase activity"/>
    <property type="evidence" value="ECO:0007669"/>
    <property type="project" value="UniProtKB-KW"/>
</dbReference>
<dbReference type="EMBL" id="FQVN01000004">
    <property type="protein sequence ID" value="SHF53837.1"/>
    <property type="molecule type" value="Genomic_DNA"/>
</dbReference>
<proteinExistence type="predicted"/>
<dbReference type="InterPro" id="IPR051785">
    <property type="entry name" value="MMCE/EMCE_epimerase"/>
</dbReference>
<dbReference type="InterPro" id="IPR037523">
    <property type="entry name" value="VOC_core"/>
</dbReference>
<dbReference type="SUPFAM" id="SSF54593">
    <property type="entry name" value="Glyoxalase/Bleomycin resistance protein/Dihydroxybiphenyl dioxygenase"/>
    <property type="match status" value="1"/>
</dbReference>
<dbReference type="GO" id="GO:0046491">
    <property type="term" value="P:L-methylmalonyl-CoA metabolic process"/>
    <property type="evidence" value="ECO:0007669"/>
    <property type="project" value="TreeGrafter"/>
</dbReference>
<dbReference type="InterPro" id="IPR029068">
    <property type="entry name" value="Glyas_Bleomycin-R_OHBP_Dase"/>
</dbReference>
<dbReference type="STRING" id="2017.SAMN05444320_10417"/>
<name>A0A1M5CGV5_STRHI</name>
<evidence type="ECO:0000256" key="1">
    <source>
        <dbReference type="ARBA" id="ARBA00022723"/>
    </source>
</evidence>
<dbReference type="PROSITE" id="PS51819">
    <property type="entry name" value="VOC"/>
    <property type="match status" value="1"/>
</dbReference>
<evidence type="ECO:0000313" key="4">
    <source>
        <dbReference type="Proteomes" id="UP000184501"/>
    </source>
</evidence>
<dbReference type="GO" id="GO:0004493">
    <property type="term" value="F:methylmalonyl-CoA epimerase activity"/>
    <property type="evidence" value="ECO:0007669"/>
    <property type="project" value="TreeGrafter"/>
</dbReference>
<keyword evidence="4" id="KW-1185">Reference proteome</keyword>
<dbReference type="PANTHER" id="PTHR43048">
    <property type="entry name" value="METHYLMALONYL-COA EPIMERASE"/>
    <property type="match status" value="1"/>
</dbReference>
<dbReference type="GO" id="GO:0046872">
    <property type="term" value="F:metal ion binding"/>
    <property type="evidence" value="ECO:0007669"/>
    <property type="project" value="UniProtKB-KW"/>
</dbReference>
<sequence>MNFAKPMPMIYTDDIQRVADFYVEFFQFRPAYRWPPAPDPAELVQLLHNGSQVWLSLPNEPLHGRRPVTSGKQEVSFVLCLETDDVDSVVDRLRSSGLTILYGPEDHPSGERIAYVADPDGRPVMLYGEIDKSA</sequence>
<dbReference type="AlphaFoldDB" id="A0A1M5CGV5"/>
<dbReference type="RefSeq" id="WP_083959641.1">
    <property type="nucleotide sequence ID" value="NZ_FQVN01000004.1"/>
</dbReference>
<dbReference type="InterPro" id="IPR004360">
    <property type="entry name" value="Glyas_Fos-R_dOase_dom"/>
</dbReference>